<dbReference type="EMBL" id="OZ020101">
    <property type="protein sequence ID" value="CAK9275010.1"/>
    <property type="molecule type" value="Genomic_DNA"/>
</dbReference>
<evidence type="ECO:0000259" key="4">
    <source>
        <dbReference type="Pfam" id="PF00108"/>
    </source>
</evidence>
<evidence type="ECO:0000256" key="3">
    <source>
        <dbReference type="ARBA" id="ARBA00023098"/>
    </source>
</evidence>
<dbReference type="InterPro" id="IPR050215">
    <property type="entry name" value="Thiolase-like_sf_Thiolase"/>
</dbReference>
<reference evidence="5" key="1">
    <citation type="submission" date="2024-02" db="EMBL/GenBank/DDBJ databases">
        <authorList>
            <consortium name="ELIXIR-Norway"/>
            <consortium name="Elixir Norway"/>
        </authorList>
    </citation>
    <scope>NUCLEOTIDE SEQUENCE</scope>
</reference>
<sequence>MENNKMQMRQQVLLEHLKPSRRRGGGVKAEEVGDIVVGSVLAPGAQRANECRMAAFFAGFPETVPVRTVNRQCSSGLQAVADVAAAIKAGFYDIGIGAGWNP</sequence>
<keyword evidence="2" id="KW-0276">Fatty acid metabolism</keyword>
<dbReference type="Gene3D" id="3.40.47.10">
    <property type="match status" value="1"/>
</dbReference>
<dbReference type="InterPro" id="IPR020615">
    <property type="entry name" value="Thiolase_acyl_enz_int_AS"/>
</dbReference>
<evidence type="ECO:0000256" key="2">
    <source>
        <dbReference type="ARBA" id="ARBA00022832"/>
    </source>
</evidence>
<gene>
    <name evidence="5" type="ORF">CSSPJE1EN1_LOCUS20488</name>
</gene>
<protein>
    <recommendedName>
        <fullName evidence="4">Thiolase N-terminal domain-containing protein</fullName>
    </recommendedName>
</protein>
<name>A0ABP0X9C0_9BRYO</name>
<dbReference type="Proteomes" id="UP001497444">
    <property type="component" value="Chromosome 6"/>
</dbReference>
<dbReference type="PROSITE" id="PS00098">
    <property type="entry name" value="THIOLASE_1"/>
    <property type="match status" value="1"/>
</dbReference>
<feature type="domain" description="Thiolase N-terminal" evidence="4">
    <location>
        <begin position="25"/>
        <end position="99"/>
    </location>
</feature>
<keyword evidence="1" id="KW-0808">Transferase</keyword>
<proteinExistence type="predicted"/>
<evidence type="ECO:0000313" key="5">
    <source>
        <dbReference type="EMBL" id="CAK9275010.1"/>
    </source>
</evidence>
<evidence type="ECO:0000313" key="6">
    <source>
        <dbReference type="Proteomes" id="UP001497444"/>
    </source>
</evidence>
<dbReference type="SUPFAM" id="SSF53901">
    <property type="entry name" value="Thiolase-like"/>
    <property type="match status" value="1"/>
</dbReference>
<dbReference type="InterPro" id="IPR020616">
    <property type="entry name" value="Thiolase_N"/>
</dbReference>
<dbReference type="PANTHER" id="PTHR43853:SF8">
    <property type="entry name" value="3-KETOACYL-COA THIOLASE, PEROXISOMAL"/>
    <property type="match status" value="1"/>
</dbReference>
<accession>A0ABP0X9C0</accession>
<evidence type="ECO:0000256" key="1">
    <source>
        <dbReference type="ARBA" id="ARBA00022679"/>
    </source>
</evidence>
<organism evidence="5 6">
    <name type="scientific">Sphagnum jensenii</name>
    <dbReference type="NCBI Taxonomy" id="128206"/>
    <lineage>
        <taxon>Eukaryota</taxon>
        <taxon>Viridiplantae</taxon>
        <taxon>Streptophyta</taxon>
        <taxon>Embryophyta</taxon>
        <taxon>Bryophyta</taxon>
        <taxon>Sphagnophytina</taxon>
        <taxon>Sphagnopsida</taxon>
        <taxon>Sphagnales</taxon>
        <taxon>Sphagnaceae</taxon>
        <taxon>Sphagnum</taxon>
    </lineage>
</organism>
<keyword evidence="6" id="KW-1185">Reference proteome</keyword>
<keyword evidence="3" id="KW-0443">Lipid metabolism</keyword>
<dbReference type="PANTHER" id="PTHR43853">
    <property type="entry name" value="3-KETOACYL-COA THIOLASE, PEROXISOMAL"/>
    <property type="match status" value="1"/>
</dbReference>
<dbReference type="InterPro" id="IPR016039">
    <property type="entry name" value="Thiolase-like"/>
</dbReference>
<dbReference type="Pfam" id="PF00108">
    <property type="entry name" value="Thiolase_N"/>
    <property type="match status" value="1"/>
</dbReference>